<comment type="subcellular location">
    <subcellularLocation>
        <location evidence="1">Cell membrane</location>
        <topology evidence="1">Multi-pass membrane protein</topology>
    </subcellularLocation>
</comment>
<proteinExistence type="predicted"/>
<feature type="transmembrane region" description="Helical" evidence="5">
    <location>
        <begin position="7"/>
        <end position="28"/>
    </location>
</feature>
<reference evidence="7 8" key="1">
    <citation type="submission" date="2024-01" db="EMBL/GenBank/DDBJ databases">
        <title>novel species in genus Adlercreutzia.</title>
        <authorList>
            <person name="Liu X."/>
        </authorList>
    </citation>
    <scope>NUCLEOTIDE SEQUENCE [LARGE SCALE GENOMIC DNA]</scope>
    <source>
        <strain evidence="7 8">R22</strain>
    </source>
</reference>
<evidence type="ECO:0000256" key="4">
    <source>
        <dbReference type="ARBA" id="ARBA00023136"/>
    </source>
</evidence>
<evidence type="ECO:0000256" key="3">
    <source>
        <dbReference type="ARBA" id="ARBA00022989"/>
    </source>
</evidence>
<dbReference type="InterPro" id="IPR011701">
    <property type="entry name" value="MFS"/>
</dbReference>
<gene>
    <name evidence="7" type="ORF">VJ920_06350</name>
</gene>
<name>A0ABU6IZK3_9ACTN</name>
<keyword evidence="2 5" id="KW-0812">Transmembrane</keyword>
<feature type="transmembrane region" description="Helical" evidence="5">
    <location>
        <begin position="248"/>
        <end position="265"/>
    </location>
</feature>
<dbReference type="PROSITE" id="PS50850">
    <property type="entry name" value="MFS"/>
    <property type="match status" value="1"/>
</dbReference>
<feature type="transmembrane region" description="Helical" evidence="5">
    <location>
        <begin position="214"/>
        <end position="236"/>
    </location>
</feature>
<dbReference type="Gene3D" id="1.20.1250.20">
    <property type="entry name" value="MFS general substrate transporter like domains"/>
    <property type="match status" value="1"/>
</dbReference>
<dbReference type="PANTHER" id="PTHR23531">
    <property type="entry name" value="QUINOLENE RESISTANCE PROTEIN NORA"/>
    <property type="match status" value="1"/>
</dbReference>
<protein>
    <submittedName>
        <fullName evidence="7">MFS transporter</fullName>
    </submittedName>
</protein>
<feature type="transmembrane region" description="Helical" evidence="5">
    <location>
        <begin position="165"/>
        <end position="183"/>
    </location>
</feature>
<dbReference type="Pfam" id="PF07690">
    <property type="entry name" value="MFS_1"/>
    <property type="match status" value="1"/>
</dbReference>
<comment type="caution">
    <text evidence="7">The sequence shown here is derived from an EMBL/GenBank/DDBJ whole genome shotgun (WGS) entry which is preliminary data.</text>
</comment>
<dbReference type="InterPro" id="IPR036259">
    <property type="entry name" value="MFS_trans_sf"/>
</dbReference>
<dbReference type="EMBL" id="JAYMFH010000006">
    <property type="protein sequence ID" value="MEC4294924.1"/>
    <property type="molecule type" value="Genomic_DNA"/>
</dbReference>
<dbReference type="InterPro" id="IPR020846">
    <property type="entry name" value="MFS_dom"/>
</dbReference>
<feature type="transmembrane region" description="Helical" evidence="5">
    <location>
        <begin position="76"/>
        <end position="99"/>
    </location>
</feature>
<feature type="transmembrane region" description="Helical" evidence="5">
    <location>
        <begin position="352"/>
        <end position="384"/>
    </location>
</feature>
<keyword evidence="3 5" id="KW-1133">Transmembrane helix</keyword>
<organism evidence="7 8">
    <name type="scientific">Adlercreutzia shanghongiae</name>
    <dbReference type="NCBI Taxonomy" id="3111773"/>
    <lineage>
        <taxon>Bacteria</taxon>
        <taxon>Bacillati</taxon>
        <taxon>Actinomycetota</taxon>
        <taxon>Coriobacteriia</taxon>
        <taxon>Eggerthellales</taxon>
        <taxon>Eggerthellaceae</taxon>
        <taxon>Adlercreutzia</taxon>
    </lineage>
</organism>
<evidence type="ECO:0000256" key="1">
    <source>
        <dbReference type="ARBA" id="ARBA00004651"/>
    </source>
</evidence>
<dbReference type="InterPro" id="IPR052714">
    <property type="entry name" value="MFS_Exporter"/>
</dbReference>
<evidence type="ECO:0000259" key="6">
    <source>
        <dbReference type="PROSITE" id="PS50850"/>
    </source>
</evidence>
<keyword evidence="4 5" id="KW-0472">Membrane</keyword>
<feature type="transmembrane region" description="Helical" evidence="5">
    <location>
        <begin position="277"/>
        <end position="310"/>
    </location>
</feature>
<evidence type="ECO:0000256" key="5">
    <source>
        <dbReference type="SAM" id="Phobius"/>
    </source>
</evidence>
<dbReference type="SUPFAM" id="SSF103473">
    <property type="entry name" value="MFS general substrate transporter"/>
    <property type="match status" value="1"/>
</dbReference>
<keyword evidence="8" id="KW-1185">Reference proteome</keyword>
<evidence type="ECO:0000313" key="8">
    <source>
        <dbReference type="Proteomes" id="UP001343724"/>
    </source>
</evidence>
<feature type="domain" description="Major facilitator superfamily (MFS) profile" evidence="6">
    <location>
        <begin position="6"/>
        <end position="386"/>
    </location>
</feature>
<evidence type="ECO:0000256" key="2">
    <source>
        <dbReference type="ARBA" id="ARBA00022692"/>
    </source>
</evidence>
<dbReference type="PANTHER" id="PTHR23531:SF1">
    <property type="entry name" value="QUINOLENE RESISTANCE PROTEIN NORA"/>
    <property type="match status" value="1"/>
</dbReference>
<evidence type="ECO:0000313" key="7">
    <source>
        <dbReference type="EMBL" id="MEC4294924.1"/>
    </source>
</evidence>
<feature type="transmembrane region" description="Helical" evidence="5">
    <location>
        <begin position="34"/>
        <end position="55"/>
    </location>
</feature>
<dbReference type="RefSeq" id="WP_326438022.1">
    <property type="nucleotide sequence ID" value="NZ_JAYMFH010000006.1"/>
</dbReference>
<sequence>MARRRLFTVSFINLFVFDVLYQLVAYMTNSIVSVYALSFGASYAVAGVLAGLNPGSSFASRPFIGAVADLFSKKTLLVASAALFFLATLGCSAFESSLMLGLCRVVQGVSFALRSACVASITTVIVPAEQLGKGMGWMGMSSVASSAFGPMVAERIGILFGYQNSFVAASALLLVALLLAVALKRPPKPDVGRKKTWAEIGKSIHLKGFIYKPALPYCLIGGLSAAPIGVAMPLIIVAAEDRGIADPTLFFAFYACVALLGRPIFGRASDSVDLKKIALPLLAADLAAVVILMFMSNTAMVCLAGALLGLGQGALFSVLQAQSVRDVDQASVGKAANTYYIGPDLNLCISPIIGSALLGAFGVTAMFGYAAIAVLLGIVLACMYDI</sequence>
<dbReference type="Proteomes" id="UP001343724">
    <property type="component" value="Unassembled WGS sequence"/>
</dbReference>
<accession>A0ABU6IZK3</accession>